<dbReference type="PIRSF" id="PIRSF016839">
    <property type="entry name" value="PhP"/>
    <property type="match status" value="1"/>
</dbReference>
<evidence type="ECO:0000256" key="2">
    <source>
        <dbReference type="ARBA" id="ARBA00022801"/>
    </source>
</evidence>
<dbReference type="InterPro" id="IPR001559">
    <property type="entry name" value="Phosphotriesterase"/>
</dbReference>
<keyword evidence="5" id="KW-1185">Reference proteome</keyword>
<dbReference type="SUPFAM" id="SSF51556">
    <property type="entry name" value="Metallo-dependent hydrolases"/>
    <property type="match status" value="1"/>
</dbReference>
<keyword evidence="2" id="KW-0378">Hydrolase</keyword>
<sequence length="311" mass="34449">MAPFSRTVLGDIESTEMGYTMPHEHILTHPQGHGSKNEDDHLLNDYGKAVQMLTEYKEIGGGTIIEATPKTWGRNAAGMLKAAQETGVHVIACTGYICQEHGMEPNITDRGVDDIAQEMINDIEVGMDGTEARAGWIKVGTAYMYVTPGEDMVIRAAVLAANKTGAPISTHTTGGTMGIEQLEIAASEGFDLTRMTVAHVDRNPDLWYHRKMLETGANLIYDGPGKAKYYPDSVRIDLLRQLVADGFEDQVMLCNDMGRRSHHTVYGFGPGWQWIKQRFIPRLLEEGLTEEQIHKFMYTNPARAFSFAPAS</sequence>
<accession>A0ABV5UST2</accession>
<evidence type="ECO:0000256" key="1">
    <source>
        <dbReference type="ARBA" id="ARBA00022723"/>
    </source>
</evidence>
<evidence type="ECO:0000313" key="5">
    <source>
        <dbReference type="Proteomes" id="UP001589536"/>
    </source>
</evidence>
<dbReference type="InterPro" id="IPR032466">
    <property type="entry name" value="Metal_Hydrolase"/>
</dbReference>
<protein>
    <submittedName>
        <fullName evidence="4">Phosphotriesterase</fullName>
    </submittedName>
</protein>
<comment type="similarity">
    <text evidence="3">Belongs to the metallo-dependent hydrolases superfamily. Phosphotriesterase family.</text>
</comment>
<dbReference type="Proteomes" id="UP001589536">
    <property type="component" value="Unassembled WGS sequence"/>
</dbReference>
<comment type="caution">
    <text evidence="4">The sequence shown here is derived from an EMBL/GenBank/DDBJ whole genome shotgun (WGS) entry which is preliminary data.</text>
</comment>
<dbReference type="RefSeq" id="WP_345035282.1">
    <property type="nucleotide sequence ID" value="NZ_BAABED010000001.1"/>
</dbReference>
<organism evidence="4 5">
    <name type="scientific">Arthrobacter methylotrophus</name>
    <dbReference type="NCBI Taxonomy" id="121291"/>
    <lineage>
        <taxon>Bacteria</taxon>
        <taxon>Bacillati</taxon>
        <taxon>Actinomycetota</taxon>
        <taxon>Actinomycetes</taxon>
        <taxon>Micrococcales</taxon>
        <taxon>Micrococcaceae</taxon>
        <taxon>Arthrobacter</taxon>
    </lineage>
</organism>
<feature type="modified residue" description="N6-carboxylysine" evidence="3">
    <location>
        <position position="138"/>
    </location>
</feature>
<evidence type="ECO:0000313" key="4">
    <source>
        <dbReference type="EMBL" id="MFB9715269.1"/>
    </source>
</evidence>
<dbReference type="EMBL" id="JBHMBH010000029">
    <property type="protein sequence ID" value="MFB9715269.1"/>
    <property type="molecule type" value="Genomic_DNA"/>
</dbReference>
<dbReference type="PANTHER" id="PTHR10819:SF3">
    <property type="entry name" value="PHOSPHOTRIESTERASE-RELATED PROTEIN"/>
    <property type="match status" value="1"/>
</dbReference>
<dbReference type="Gene3D" id="3.20.20.140">
    <property type="entry name" value="Metal-dependent hydrolases"/>
    <property type="match status" value="1"/>
</dbReference>
<dbReference type="PANTHER" id="PTHR10819">
    <property type="entry name" value="PHOSPHOTRIESTERASE-RELATED"/>
    <property type="match status" value="1"/>
</dbReference>
<reference evidence="4 5" key="1">
    <citation type="submission" date="2024-09" db="EMBL/GenBank/DDBJ databases">
        <authorList>
            <person name="Sun Q."/>
            <person name="Mori K."/>
        </authorList>
    </citation>
    <scope>NUCLEOTIDE SEQUENCE [LARGE SCALE GENOMIC DNA]</scope>
    <source>
        <strain evidence="4 5">JCM 13519</strain>
    </source>
</reference>
<dbReference type="Pfam" id="PF02126">
    <property type="entry name" value="PTE"/>
    <property type="match status" value="1"/>
</dbReference>
<keyword evidence="1" id="KW-0479">Metal-binding</keyword>
<evidence type="ECO:0000256" key="3">
    <source>
        <dbReference type="PROSITE-ProRule" id="PRU00679"/>
    </source>
</evidence>
<gene>
    <name evidence="4" type="ORF">ACFFPI_14210</name>
</gene>
<dbReference type="PROSITE" id="PS51347">
    <property type="entry name" value="PHOSPHOTRIESTERASE_2"/>
    <property type="match status" value="1"/>
</dbReference>
<proteinExistence type="inferred from homology"/>
<name>A0ABV5UST2_9MICC</name>